<gene>
    <name evidence="10" type="ORF">Pfra01_002790500</name>
</gene>
<feature type="region of interest" description="Disordered" evidence="7">
    <location>
        <begin position="362"/>
        <end position="577"/>
    </location>
</feature>
<evidence type="ECO:0000256" key="1">
    <source>
        <dbReference type="ARBA" id="ARBA00022679"/>
    </source>
</evidence>
<evidence type="ECO:0000313" key="11">
    <source>
        <dbReference type="Proteomes" id="UP001165121"/>
    </source>
</evidence>
<dbReference type="GO" id="GO:0016787">
    <property type="term" value="F:hydrolase activity"/>
    <property type="evidence" value="ECO:0007669"/>
    <property type="project" value="UniProtKB-KW"/>
</dbReference>
<dbReference type="AlphaFoldDB" id="A0A9W6YHX0"/>
<dbReference type="EMBL" id="BSXT01007554">
    <property type="protein sequence ID" value="GMF63934.1"/>
    <property type="molecule type" value="Genomic_DNA"/>
</dbReference>
<keyword evidence="6" id="KW-0695">RNA-directed DNA polymerase</keyword>
<dbReference type="CDD" id="cd09274">
    <property type="entry name" value="RNase_HI_RT_Ty3"/>
    <property type="match status" value="1"/>
</dbReference>
<dbReference type="PANTHER" id="PTHR34072">
    <property type="entry name" value="ENZYMATIC POLYPROTEIN-RELATED"/>
    <property type="match status" value="1"/>
</dbReference>
<keyword evidence="2" id="KW-0548">Nucleotidyltransferase</keyword>
<keyword evidence="5" id="KW-0378">Hydrolase</keyword>
<protein>
    <submittedName>
        <fullName evidence="10">Unnamed protein product</fullName>
    </submittedName>
</protein>
<evidence type="ECO:0000259" key="8">
    <source>
        <dbReference type="Pfam" id="PF17917"/>
    </source>
</evidence>
<dbReference type="InterPro" id="IPR041373">
    <property type="entry name" value="RT_RNaseH"/>
</dbReference>
<feature type="compositionally biased region" description="Polar residues" evidence="7">
    <location>
        <begin position="378"/>
        <end position="390"/>
    </location>
</feature>
<dbReference type="InterPro" id="IPR041588">
    <property type="entry name" value="Integrase_H2C2"/>
</dbReference>
<dbReference type="GO" id="GO:0003964">
    <property type="term" value="F:RNA-directed DNA polymerase activity"/>
    <property type="evidence" value="ECO:0007669"/>
    <property type="project" value="UniProtKB-KW"/>
</dbReference>
<feature type="compositionally biased region" description="Pro residues" evidence="7">
    <location>
        <begin position="549"/>
        <end position="570"/>
    </location>
</feature>
<evidence type="ECO:0000256" key="6">
    <source>
        <dbReference type="ARBA" id="ARBA00022918"/>
    </source>
</evidence>
<keyword evidence="3" id="KW-0540">Nuclease</keyword>
<evidence type="ECO:0000256" key="5">
    <source>
        <dbReference type="ARBA" id="ARBA00022801"/>
    </source>
</evidence>
<sequence>MQRLRREISDLQAAVDSDFTDLIRDLQGQIDQQASDMADINRRLDRVCQARDSAESACVHLTLDCVRSAQQRTESASAPTSPPSADQPATLRAERDAAFSRLVGSQPRLTALPQICVKLRQVEMLRAHKFSICVSTSCCWVIAERNYPVHDKIPLAIKYALAKFRVYLLGSGPFVVYTDHSSLRTSIKSPHISQRMARWLSFFAEYNWMYKPGRLNVVTDTLSRRLDYAVHKADANAIGVVRTFTPLSSLLDEVRSAFANDADAKQLLDYFAAPSDTSHQKLAKHLRTCVHRYRVHNGQLLYSAVDDNADRAIVPDDHELKLRITYEYHDAPTSGHPGREKKYLRLTRDFYWSHQYKWVRNRSASPGPVQAPAKRSHSSSLTDRISTSPPSDRADHGGDGSDSGRETSQGASGGGTDQSSPDRSEIQHNGGEQPSPEHSPIRDDDEERNSSESSDSGHEDQGSSASNPSSEGEAETKQSANSTDDDVLAARFRSRSEARHSSAPLGDAYQPIDLSDSTSPDRRDQQNQPSPSPGLQHSTGQSPLRTPDRPPPTSPPSSPDSPPGWPPPPAWRGLTQPRFKVGNSLSGFDRIRPFTQAEVNPWPSQLLSQIQITVMILSTLTKRLVTEPDWLLPRKVRGTAVPVAVTEYSDDLITGAHVQALLNLVPGPFWRILADHSLLIAIYTLMPRVHWAGSRSLISPSRNVIFNPFGRLSTIFPSAEPSARMTLGWIGITMRYGSAGSTSDSGGVTCWSISCL</sequence>
<dbReference type="Gene3D" id="1.10.340.70">
    <property type="match status" value="1"/>
</dbReference>
<comment type="caution">
    <text evidence="10">The sequence shown here is derived from an EMBL/GenBank/DDBJ whole genome shotgun (WGS) entry which is preliminary data.</text>
</comment>
<dbReference type="InterPro" id="IPR043502">
    <property type="entry name" value="DNA/RNA_pol_sf"/>
</dbReference>
<organism evidence="10 11">
    <name type="scientific">Phytophthora fragariaefolia</name>
    <dbReference type="NCBI Taxonomy" id="1490495"/>
    <lineage>
        <taxon>Eukaryota</taxon>
        <taxon>Sar</taxon>
        <taxon>Stramenopiles</taxon>
        <taxon>Oomycota</taxon>
        <taxon>Peronosporomycetes</taxon>
        <taxon>Peronosporales</taxon>
        <taxon>Peronosporaceae</taxon>
        <taxon>Phytophthora</taxon>
    </lineage>
</organism>
<reference evidence="10" key="1">
    <citation type="submission" date="2023-04" db="EMBL/GenBank/DDBJ databases">
        <title>Phytophthora fragariaefolia NBRC 109709.</title>
        <authorList>
            <person name="Ichikawa N."/>
            <person name="Sato H."/>
            <person name="Tonouchi N."/>
        </authorList>
    </citation>
    <scope>NUCLEOTIDE SEQUENCE</scope>
    <source>
        <strain evidence="10">NBRC 109709</strain>
    </source>
</reference>
<accession>A0A9W6YHX0</accession>
<dbReference type="Proteomes" id="UP001165121">
    <property type="component" value="Unassembled WGS sequence"/>
</dbReference>
<name>A0A9W6YHX0_9STRA</name>
<feature type="compositionally biased region" description="Polar residues" evidence="7">
    <location>
        <begin position="526"/>
        <end position="541"/>
    </location>
</feature>
<evidence type="ECO:0000256" key="2">
    <source>
        <dbReference type="ARBA" id="ARBA00022695"/>
    </source>
</evidence>
<evidence type="ECO:0000256" key="3">
    <source>
        <dbReference type="ARBA" id="ARBA00022722"/>
    </source>
</evidence>
<feature type="domain" description="Reverse transcriptase RNase H-like" evidence="8">
    <location>
        <begin position="140"/>
        <end position="206"/>
    </location>
</feature>
<dbReference type="GO" id="GO:0004519">
    <property type="term" value="F:endonuclease activity"/>
    <property type="evidence" value="ECO:0007669"/>
    <property type="project" value="UniProtKB-KW"/>
</dbReference>
<feature type="region of interest" description="Disordered" evidence="7">
    <location>
        <begin position="72"/>
        <end position="91"/>
    </location>
</feature>
<feature type="compositionally biased region" description="Basic and acidic residues" evidence="7">
    <location>
        <begin position="392"/>
        <end position="405"/>
    </location>
</feature>
<keyword evidence="11" id="KW-1185">Reference proteome</keyword>
<keyword evidence="4" id="KW-0255">Endonuclease</keyword>
<dbReference type="PANTHER" id="PTHR34072:SF56">
    <property type="entry name" value="REVERSE TRANSCRIPTASE_RETROTRANSPOSON-DERIVED PROTEIN RNASE H-LIKE DOMAIN-CONTAINING PROTEIN"/>
    <property type="match status" value="1"/>
</dbReference>
<feature type="compositionally biased region" description="Low complexity" evidence="7">
    <location>
        <begin position="75"/>
        <end position="89"/>
    </location>
</feature>
<evidence type="ECO:0000256" key="7">
    <source>
        <dbReference type="SAM" id="MobiDB-lite"/>
    </source>
</evidence>
<keyword evidence="1" id="KW-0808">Transferase</keyword>
<evidence type="ECO:0000259" key="9">
    <source>
        <dbReference type="Pfam" id="PF17921"/>
    </source>
</evidence>
<evidence type="ECO:0000313" key="10">
    <source>
        <dbReference type="EMBL" id="GMF63934.1"/>
    </source>
</evidence>
<dbReference type="Pfam" id="PF17917">
    <property type="entry name" value="RT_RNaseH"/>
    <property type="match status" value="1"/>
</dbReference>
<proteinExistence type="predicted"/>
<feature type="domain" description="Integrase zinc-binding" evidence="9">
    <location>
        <begin position="317"/>
        <end position="361"/>
    </location>
</feature>
<dbReference type="Pfam" id="PF17921">
    <property type="entry name" value="Integrase_H2C2"/>
    <property type="match status" value="1"/>
</dbReference>
<evidence type="ECO:0000256" key="4">
    <source>
        <dbReference type="ARBA" id="ARBA00022759"/>
    </source>
</evidence>
<dbReference type="SUPFAM" id="SSF56672">
    <property type="entry name" value="DNA/RNA polymerases"/>
    <property type="match status" value="1"/>
</dbReference>